<name>A0A8J5IQA0_9STRA</name>
<accession>A0A8J5IQA0</accession>
<proteinExistence type="predicted"/>
<organism evidence="1 2">
    <name type="scientific">Phytophthora aleatoria</name>
    <dbReference type="NCBI Taxonomy" id="2496075"/>
    <lineage>
        <taxon>Eukaryota</taxon>
        <taxon>Sar</taxon>
        <taxon>Stramenopiles</taxon>
        <taxon>Oomycota</taxon>
        <taxon>Peronosporomycetes</taxon>
        <taxon>Peronosporales</taxon>
        <taxon>Peronosporaceae</taxon>
        <taxon>Phytophthora</taxon>
    </lineage>
</organism>
<sequence length="122" mass="14105">EGSPTRLDTFELHDFRFARHGEYPKRHAFLLITHDNLQLACLVERKLEFEGKDDAVGWAKHLAGNVNQRCVEDLVAFCTQHLETYLKSSQALRHQRTEALQAPELQREIEYPVDDSVSTPFL</sequence>
<feature type="non-terminal residue" evidence="1">
    <location>
        <position position="122"/>
    </location>
</feature>
<evidence type="ECO:0000313" key="1">
    <source>
        <dbReference type="EMBL" id="KAG6942980.1"/>
    </source>
</evidence>
<protein>
    <submittedName>
        <fullName evidence="1">Uncharacterized protein</fullName>
    </submittedName>
</protein>
<evidence type="ECO:0000313" key="2">
    <source>
        <dbReference type="Proteomes" id="UP000709295"/>
    </source>
</evidence>
<dbReference type="EMBL" id="JAENGY010002878">
    <property type="protein sequence ID" value="KAG6942980.1"/>
    <property type="molecule type" value="Genomic_DNA"/>
</dbReference>
<gene>
    <name evidence="1" type="ORF">JG688_00017833</name>
</gene>
<dbReference type="AlphaFoldDB" id="A0A8J5IQA0"/>
<comment type="caution">
    <text evidence="1">The sequence shown here is derived from an EMBL/GenBank/DDBJ whole genome shotgun (WGS) entry which is preliminary data.</text>
</comment>
<keyword evidence="2" id="KW-1185">Reference proteome</keyword>
<reference evidence="1" key="1">
    <citation type="submission" date="2021-01" db="EMBL/GenBank/DDBJ databases">
        <title>Phytophthora aleatoria, a newly-described species from Pinus radiata is distinct from Phytophthora cactorum isolates based on comparative genomics.</title>
        <authorList>
            <person name="Mcdougal R."/>
            <person name="Panda P."/>
            <person name="Williams N."/>
            <person name="Studholme D.J."/>
        </authorList>
    </citation>
    <scope>NUCLEOTIDE SEQUENCE</scope>
    <source>
        <strain evidence="1">NZFS 4037</strain>
    </source>
</reference>
<dbReference type="Proteomes" id="UP000709295">
    <property type="component" value="Unassembled WGS sequence"/>
</dbReference>
<feature type="non-terminal residue" evidence="1">
    <location>
        <position position="1"/>
    </location>
</feature>